<accession>A0A9D3PVK9</accession>
<dbReference type="Gene3D" id="2.30.29.30">
    <property type="entry name" value="Pleckstrin-homology domain (PH domain)/Phosphotyrosine-binding domain (PTB)"/>
    <property type="match status" value="1"/>
</dbReference>
<dbReference type="PANTHER" id="PTHR15871">
    <property type="entry name" value="PH DOMAIN-CONTAINING PROTEIN"/>
    <property type="match status" value="1"/>
</dbReference>
<dbReference type="InterPro" id="IPR011993">
    <property type="entry name" value="PH-like_dom_sf"/>
</dbReference>
<dbReference type="PROSITE" id="PS50003">
    <property type="entry name" value="PH_DOMAIN"/>
    <property type="match status" value="1"/>
</dbReference>
<feature type="compositionally biased region" description="Polar residues" evidence="1">
    <location>
        <begin position="418"/>
        <end position="428"/>
    </location>
</feature>
<feature type="compositionally biased region" description="Basic and acidic residues" evidence="1">
    <location>
        <begin position="697"/>
        <end position="709"/>
    </location>
</feature>
<dbReference type="PANTHER" id="PTHR15871:SF2">
    <property type="entry name" value="PLECKSTRIN HOMOLOGY DOMAIN-CONTAINING FAMILY O MEMBER 2"/>
    <property type="match status" value="1"/>
</dbReference>
<keyword evidence="4" id="KW-1185">Reference proteome</keyword>
<dbReference type="Proteomes" id="UP001046870">
    <property type="component" value="Chromosome 11"/>
</dbReference>
<feature type="compositionally biased region" description="Pro residues" evidence="1">
    <location>
        <begin position="285"/>
        <end position="302"/>
    </location>
</feature>
<dbReference type="InterPro" id="IPR043448">
    <property type="entry name" value="PKHO1/2"/>
</dbReference>
<feature type="compositionally biased region" description="Polar residues" evidence="1">
    <location>
        <begin position="309"/>
        <end position="324"/>
    </location>
</feature>
<feature type="compositionally biased region" description="Basic and acidic residues" evidence="1">
    <location>
        <begin position="724"/>
        <end position="734"/>
    </location>
</feature>
<sequence>MEDGVKGDTAKPKEAKCAGKAGWVKKSSGKFLGSYKDRFIQLEKTEIVVYDNEDLQNCLERVDLENYEKCHELRSAFKKKNRLVLIRSPKCGNKVHDIKIQAQNPEEKEAWIKAISDGINRAKNKIFDEVKVDASCSLEHVTRSRPKGNQGRRPPTRIHMKEVANVSSDGILRLDLDAVDQTPNGTHQVNTEEDAPKEAIKPPMPPSKLNESLQEIPEEEPTPAKKVLKPPMPPSKGNKPSVPAEGDKPKEDAQETEPTTPPTPPNKPKDSSEESDGTHVTPSPSESPPPPCKDPLKPPAPPSKDKKPTQSTEEGTPKSPVNTEGSEEDNLEKTAPDTQPRNASEEAVSEGDSIPSAPEAEAKTGSSVPEESDEIVTDQDVSGPAETAPKVQDSGSSSNEVVAEDHPAAAKEPCAETLKSSVQWMNPTEPSPELSKKSPGPPTPLKKKPLKPTAVGDAACNFKEGSADVAASLETKSANGSAERVPDTGGGRDLSKPEEDEAPPPNPKNEGVAEVPSPGGTEHLVSPEIMKQEEQKSSDGGQHSHEETKDDENTKVSALNGSQGRLNEDDGTTEVQPTDGDATQKQNPVQGATRQAKLLKLSGNKRSVHPATPPLPLKPSSKGKSTSLGDLLSEPTLSRSPRPVEELPRSPPSDDASELQSKVALELDNTVELLDTVSSRPKRAGRGSGGESVTRGAADEGRGKAEEGRPVLARGQKSQRGWKHREEEQEKELVTADANEMRQGN</sequence>
<reference evidence="3" key="1">
    <citation type="submission" date="2021-01" db="EMBL/GenBank/DDBJ databases">
        <authorList>
            <person name="Zahm M."/>
            <person name="Roques C."/>
            <person name="Cabau C."/>
            <person name="Klopp C."/>
            <person name="Donnadieu C."/>
            <person name="Jouanno E."/>
            <person name="Lampietro C."/>
            <person name="Louis A."/>
            <person name="Herpin A."/>
            <person name="Echchiki A."/>
            <person name="Berthelot C."/>
            <person name="Parey E."/>
            <person name="Roest-Crollius H."/>
            <person name="Braasch I."/>
            <person name="Postlethwait J."/>
            <person name="Bobe J."/>
            <person name="Montfort J."/>
            <person name="Bouchez O."/>
            <person name="Begum T."/>
            <person name="Mejri S."/>
            <person name="Adams A."/>
            <person name="Chen W.-J."/>
            <person name="Guiguen Y."/>
        </authorList>
    </citation>
    <scope>NUCLEOTIDE SEQUENCE</scope>
    <source>
        <strain evidence="3">YG-15Mar2019-1</strain>
        <tissue evidence="3">Brain</tissue>
    </source>
</reference>
<dbReference type="AlphaFoldDB" id="A0A9D3PVK9"/>
<feature type="compositionally biased region" description="Polar residues" evidence="1">
    <location>
        <begin position="573"/>
        <end position="593"/>
    </location>
</feature>
<dbReference type="SUPFAM" id="SSF50729">
    <property type="entry name" value="PH domain-like"/>
    <property type="match status" value="1"/>
</dbReference>
<dbReference type="GO" id="GO:0071888">
    <property type="term" value="P:macrophage apoptotic process"/>
    <property type="evidence" value="ECO:0007669"/>
    <property type="project" value="TreeGrafter"/>
</dbReference>
<gene>
    <name evidence="3" type="ORF">MATL_G00139520</name>
</gene>
<comment type="caution">
    <text evidence="3">The sequence shown here is derived from an EMBL/GenBank/DDBJ whole genome shotgun (WGS) entry which is preliminary data.</text>
</comment>
<dbReference type="OrthoDB" id="8860305at2759"/>
<feature type="compositionally biased region" description="Basic and acidic residues" evidence="1">
    <location>
        <begin position="530"/>
        <end position="554"/>
    </location>
</feature>
<feature type="compositionally biased region" description="Polar residues" evidence="1">
    <location>
        <begin position="555"/>
        <end position="565"/>
    </location>
</feature>
<dbReference type="EMBL" id="JAFDVH010000011">
    <property type="protein sequence ID" value="KAG7468124.1"/>
    <property type="molecule type" value="Genomic_DNA"/>
</dbReference>
<feature type="region of interest" description="Disordered" evidence="1">
    <location>
        <begin position="181"/>
        <end position="457"/>
    </location>
</feature>
<dbReference type="SMART" id="SM00233">
    <property type="entry name" value="PH"/>
    <property type="match status" value="1"/>
</dbReference>
<dbReference type="Pfam" id="PF00169">
    <property type="entry name" value="PH"/>
    <property type="match status" value="1"/>
</dbReference>
<evidence type="ECO:0000313" key="3">
    <source>
        <dbReference type="EMBL" id="KAG7468124.1"/>
    </source>
</evidence>
<proteinExistence type="predicted"/>
<dbReference type="InterPro" id="IPR001849">
    <property type="entry name" value="PH_domain"/>
</dbReference>
<organism evidence="3 4">
    <name type="scientific">Megalops atlanticus</name>
    <name type="common">Tarpon</name>
    <name type="synonym">Clupea gigantea</name>
    <dbReference type="NCBI Taxonomy" id="7932"/>
    <lineage>
        <taxon>Eukaryota</taxon>
        <taxon>Metazoa</taxon>
        <taxon>Chordata</taxon>
        <taxon>Craniata</taxon>
        <taxon>Vertebrata</taxon>
        <taxon>Euteleostomi</taxon>
        <taxon>Actinopterygii</taxon>
        <taxon>Neopterygii</taxon>
        <taxon>Teleostei</taxon>
        <taxon>Elopiformes</taxon>
        <taxon>Megalopidae</taxon>
        <taxon>Megalops</taxon>
    </lineage>
</organism>
<name>A0A9D3PVK9_MEGAT</name>
<evidence type="ECO:0000313" key="4">
    <source>
        <dbReference type="Proteomes" id="UP001046870"/>
    </source>
</evidence>
<feature type="region of interest" description="Disordered" evidence="1">
    <location>
        <begin position="473"/>
        <end position="745"/>
    </location>
</feature>
<feature type="compositionally biased region" description="Low complexity" evidence="1">
    <location>
        <begin position="618"/>
        <end position="629"/>
    </location>
</feature>
<feature type="domain" description="PH" evidence="2">
    <location>
        <begin position="17"/>
        <end position="120"/>
    </location>
</feature>
<protein>
    <recommendedName>
        <fullName evidence="2">PH domain-containing protein</fullName>
    </recommendedName>
</protein>
<evidence type="ECO:0000256" key="1">
    <source>
        <dbReference type="SAM" id="MobiDB-lite"/>
    </source>
</evidence>
<evidence type="ECO:0000259" key="2">
    <source>
        <dbReference type="PROSITE" id="PS50003"/>
    </source>
</evidence>